<evidence type="ECO:0000259" key="6">
    <source>
        <dbReference type="PROSITE" id="PS51192"/>
    </source>
</evidence>
<protein>
    <submittedName>
        <fullName evidence="8">RNA helicase HrpA</fullName>
    </submittedName>
</protein>
<dbReference type="GO" id="GO:0005524">
    <property type="term" value="F:ATP binding"/>
    <property type="evidence" value="ECO:0007669"/>
    <property type="project" value="UniProtKB-KW"/>
</dbReference>
<dbReference type="InterPro" id="IPR027417">
    <property type="entry name" value="P-loop_NTPase"/>
</dbReference>
<dbReference type="PROSITE" id="PS51194">
    <property type="entry name" value="HELICASE_CTER"/>
    <property type="match status" value="1"/>
</dbReference>
<comment type="caution">
    <text evidence="8">The sequence shown here is derived from an EMBL/GenBank/DDBJ whole genome shotgun (WGS) entry which is preliminary data.</text>
</comment>
<dbReference type="SMART" id="SM00847">
    <property type="entry name" value="HA2"/>
    <property type="match status" value="1"/>
</dbReference>
<dbReference type="SMART" id="SM00490">
    <property type="entry name" value="HELICc"/>
    <property type="match status" value="1"/>
</dbReference>
<reference evidence="8 9" key="1">
    <citation type="submission" date="2020-08" db="EMBL/GenBank/DDBJ databases">
        <title>Genomic Encyclopedia of Type Strains, Phase IV (KMG-IV): sequencing the most valuable type-strain genomes for metagenomic binning, comparative biology and taxonomic classification.</title>
        <authorList>
            <person name="Goeker M."/>
        </authorList>
    </citation>
    <scope>NUCLEOTIDE SEQUENCE [LARGE SCALE GENOMIC DNA]</scope>
    <source>
        <strain evidence="8 9">DSM 2461</strain>
    </source>
</reference>
<dbReference type="GO" id="GO:0004386">
    <property type="term" value="F:helicase activity"/>
    <property type="evidence" value="ECO:0007669"/>
    <property type="project" value="UniProtKB-KW"/>
</dbReference>
<dbReference type="CDD" id="cd18791">
    <property type="entry name" value="SF2_C_RHA"/>
    <property type="match status" value="1"/>
</dbReference>
<dbReference type="InterPro" id="IPR011545">
    <property type="entry name" value="DEAD/DEAH_box_helicase_dom"/>
</dbReference>
<evidence type="ECO:0000256" key="3">
    <source>
        <dbReference type="ARBA" id="ARBA00022801"/>
    </source>
</evidence>
<keyword evidence="5" id="KW-0067">ATP-binding</keyword>
<gene>
    <name evidence="8" type="ORF">HNR50_001882</name>
</gene>
<evidence type="ECO:0000313" key="8">
    <source>
        <dbReference type="EMBL" id="MBB6480224.1"/>
    </source>
</evidence>
<dbReference type="InterPro" id="IPR007502">
    <property type="entry name" value="Helicase-assoc_dom"/>
</dbReference>
<dbReference type="PROSITE" id="PS00690">
    <property type="entry name" value="DEAH_ATP_HELICASE"/>
    <property type="match status" value="1"/>
</dbReference>
<dbReference type="PANTHER" id="PTHR18934:SF99">
    <property type="entry name" value="ATP-DEPENDENT RNA HELICASE DHX37-RELATED"/>
    <property type="match status" value="1"/>
</dbReference>
<organism evidence="8 9">
    <name type="scientific">Spirochaeta isovalerica</name>
    <dbReference type="NCBI Taxonomy" id="150"/>
    <lineage>
        <taxon>Bacteria</taxon>
        <taxon>Pseudomonadati</taxon>
        <taxon>Spirochaetota</taxon>
        <taxon>Spirochaetia</taxon>
        <taxon>Spirochaetales</taxon>
        <taxon>Spirochaetaceae</taxon>
        <taxon>Spirochaeta</taxon>
    </lineage>
</organism>
<dbReference type="RefSeq" id="WP_184746158.1">
    <property type="nucleotide sequence ID" value="NZ_JACHGJ010000002.1"/>
</dbReference>
<evidence type="ECO:0000259" key="7">
    <source>
        <dbReference type="PROSITE" id="PS51194"/>
    </source>
</evidence>
<dbReference type="GO" id="GO:0016787">
    <property type="term" value="F:hydrolase activity"/>
    <property type="evidence" value="ECO:0007669"/>
    <property type="project" value="UniProtKB-KW"/>
</dbReference>
<evidence type="ECO:0000256" key="2">
    <source>
        <dbReference type="ARBA" id="ARBA00022741"/>
    </source>
</evidence>
<dbReference type="Gene3D" id="1.20.120.1080">
    <property type="match status" value="1"/>
</dbReference>
<dbReference type="InterPro" id="IPR014001">
    <property type="entry name" value="Helicase_ATP-bd"/>
</dbReference>
<dbReference type="InterPro" id="IPR001650">
    <property type="entry name" value="Helicase_C-like"/>
</dbReference>
<dbReference type="InterPro" id="IPR002464">
    <property type="entry name" value="DNA/RNA_helicase_DEAH_CS"/>
</dbReference>
<dbReference type="PROSITE" id="PS51192">
    <property type="entry name" value="HELICASE_ATP_BIND_1"/>
    <property type="match status" value="1"/>
</dbReference>
<keyword evidence="2" id="KW-0547">Nucleotide-binding</keyword>
<dbReference type="EMBL" id="JACHGJ010000002">
    <property type="protein sequence ID" value="MBB6480224.1"/>
    <property type="molecule type" value="Genomic_DNA"/>
</dbReference>
<dbReference type="GO" id="GO:0003723">
    <property type="term" value="F:RNA binding"/>
    <property type="evidence" value="ECO:0007669"/>
    <property type="project" value="TreeGrafter"/>
</dbReference>
<dbReference type="Pfam" id="PF00270">
    <property type="entry name" value="DEAD"/>
    <property type="match status" value="1"/>
</dbReference>
<evidence type="ECO:0000256" key="5">
    <source>
        <dbReference type="ARBA" id="ARBA00022840"/>
    </source>
</evidence>
<keyword evidence="9" id="KW-1185">Reference proteome</keyword>
<dbReference type="Proteomes" id="UP000587760">
    <property type="component" value="Unassembled WGS sequence"/>
</dbReference>
<dbReference type="Pfam" id="PF00271">
    <property type="entry name" value="Helicase_C"/>
    <property type="match status" value="1"/>
</dbReference>
<feature type="domain" description="Helicase ATP-binding" evidence="6">
    <location>
        <begin position="16"/>
        <end position="179"/>
    </location>
</feature>
<comment type="similarity">
    <text evidence="1">Belongs to the DEAD box helicase family. DEAH subfamily.</text>
</comment>
<dbReference type="Gene3D" id="3.40.50.300">
    <property type="entry name" value="P-loop containing nucleotide triphosphate hydrolases"/>
    <property type="match status" value="2"/>
</dbReference>
<sequence length="828" mass="93876">MKPKDLPVYKQKDKILEALDQNQVIVVESPTGSGKTTQLPLILHEAGYTNYGVVGVTQPRRIAAVSVSEYIADQLGTKVPGIVGYKMRFEDETIFETKLKIMTDGILLQEMKTDPMLRKYSVMMVDEAHERSLNIDFILGLLKNVIANRPEFKVIISSATLNTSVFSEYFDGCPIVRIETHPYPVTVLYDPPASDDPEEMIGKIVSIVERNVQEKGDVLIFLQGEKMIKDTTAALMSSAVKRKLHIQQLYGRLGKEEQEKVFLKAPLGKTKVVVSTNIAETSVTIDGITVVIDSGLSKQNFYNPSTFTSSLVETQISQASANQRRGRAGRTQPGMCFRLYDKDSFKQRPLYTREEIYRTDLAEVVLRMAEIGIRDFYSFDFINPPGRKGIIGAVETLNLLDALNDDNSLSTIGEMMVKFPLMPRHARMIVEAIMVRPTVLREVIIAATFLSTNSPFLLPQGEELEARKAHHRFRREGGDFTSYLNLFEKYQESDRGEKFCERNYLDFRTMNDLINIENQLEEIVSDMGVPITDGGSVEDFLTTCAKGLIQFVCVRSGRGVYKSLTAEKIIIHPGSVMFRENPRYIVAGEIVKTSRTYARSVSPLEKNWIYKISPDLADNMVIQERGGSKARKELSKGKRDTTWEINIGSTVFKLVPDKSKNKKVAMMDWEKLHKALKPYPPDQLPDYGQLKGRLFYKGTELMTVTRISTILKAAKMINPAKDIINSFPRKNYRIDNNQHLEELSNQITDILKAVDGGKRKKKTLGFLTLMTDGQGTYWFKSGRQLNAALNESLASLELLADEVSEETDEVIWKRINKAYRWLDQWFME</sequence>
<evidence type="ECO:0000313" key="9">
    <source>
        <dbReference type="Proteomes" id="UP000587760"/>
    </source>
</evidence>
<keyword evidence="4 8" id="KW-0347">Helicase</keyword>
<evidence type="ECO:0000256" key="1">
    <source>
        <dbReference type="ARBA" id="ARBA00008792"/>
    </source>
</evidence>
<dbReference type="Pfam" id="PF21010">
    <property type="entry name" value="HA2_C"/>
    <property type="match status" value="1"/>
</dbReference>
<dbReference type="InterPro" id="IPR011709">
    <property type="entry name" value="DEAD-box_helicase_OB_fold"/>
</dbReference>
<dbReference type="AlphaFoldDB" id="A0A841R4Z5"/>
<proteinExistence type="inferred from homology"/>
<dbReference type="SUPFAM" id="SSF52540">
    <property type="entry name" value="P-loop containing nucleoside triphosphate hydrolases"/>
    <property type="match status" value="1"/>
</dbReference>
<evidence type="ECO:0000256" key="4">
    <source>
        <dbReference type="ARBA" id="ARBA00022806"/>
    </source>
</evidence>
<dbReference type="CDD" id="cd17917">
    <property type="entry name" value="DEXHc_RHA-like"/>
    <property type="match status" value="1"/>
</dbReference>
<keyword evidence="3" id="KW-0378">Hydrolase</keyword>
<name>A0A841R4Z5_9SPIO</name>
<dbReference type="SMART" id="SM00487">
    <property type="entry name" value="DEXDc"/>
    <property type="match status" value="1"/>
</dbReference>
<dbReference type="PANTHER" id="PTHR18934">
    <property type="entry name" value="ATP-DEPENDENT RNA HELICASE"/>
    <property type="match status" value="1"/>
</dbReference>
<feature type="domain" description="Helicase C-terminal" evidence="7">
    <location>
        <begin position="199"/>
        <end position="372"/>
    </location>
</feature>
<accession>A0A841R4Z5</accession>
<dbReference type="Pfam" id="PF07717">
    <property type="entry name" value="OB_NTP_bind"/>
    <property type="match status" value="1"/>
</dbReference>